<comment type="caution">
    <text evidence="4">The sequence shown here is derived from an EMBL/GenBank/DDBJ whole genome shotgun (WGS) entry which is preliminary data.</text>
</comment>
<feature type="compositionally biased region" description="Basic and acidic residues" evidence="3">
    <location>
        <begin position="138"/>
        <end position="147"/>
    </location>
</feature>
<dbReference type="GO" id="GO:0031083">
    <property type="term" value="C:BLOC-1 complex"/>
    <property type="evidence" value="ECO:0007669"/>
    <property type="project" value="InterPro"/>
</dbReference>
<reference evidence="4 5" key="1">
    <citation type="submission" date="2018-05" db="EMBL/GenBank/DDBJ databases">
        <title>Draft genome sequence of Scytalidium lignicola DSM 105466, a ubiquitous saprotrophic fungus.</title>
        <authorList>
            <person name="Buettner E."/>
            <person name="Gebauer A.M."/>
            <person name="Hofrichter M."/>
            <person name="Liers C."/>
            <person name="Kellner H."/>
        </authorList>
    </citation>
    <scope>NUCLEOTIDE SEQUENCE [LARGE SCALE GENOMIC DNA]</scope>
    <source>
        <strain evidence="4 5">DSM 105466</strain>
    </source>
</reference>
<feature type="compositionally biased region" description="Polar residues" evidence="3">
    <location>
        <begin position="198"/>
        <end position="209"/>
    </location>
</feature>
<dbReference type="EMBL" id="NCSJ02000171">
    <property type="protein sequence ID" value="RFU28224.1"/>
    <property type="molecule type" value="Genomic_DNA"/>
</dbReference>
<gene>
    <name evidence="4" type="ORF">B7463_g8107</name>
</gene>
<feature type="non-terminal residue" evidence="4">
    <location>
        <position position="225"/>
    </location>
</feature>
<dbReference type="GO" id="GO:0016197">
    <property type="term" value="P:endosomal transport"/>
    <property type="evidence" value="ECO:0007669"/>
    <property type="project" value="TreeGrafter"/>
</dbReference>
<comment type="similarity">
    <text evidence="1">Belongs to the BLOC1S1 family.</text>
</comment>
<evidence type="ECO:0000313" key="4">
    <source>
        <dbReference type="EMBL" id="RFU28224.1"/>
    </source>
</evidence>
<accession>A0A3E2H4A4</accession>
<organism evidence="4 5">
    <name type="scientific">Scytalidium lignicola</name>
    <name type="common">Hyphomycete</name>
    <dbReference type="NCBI Taxonomy" id="5539"/>
    <lineage>
        <taxon>Eukaryota</taxon>
        <taxon>Fungi</taxon>
        <taxon>Dikarya</taxon>
        <taxon>Ascomycota</taxon>
        <taxon>Pezizomycotina</taxon>
        <taxon>Leotiomycetes</taxon>
        <taxon>Leotiomycetes incertae sedis</taxon>
        <taxon>Scytalidium</taxon>
    </lineage>
</organism>
<evidence type="ECO:0000313" key="5">
    <source>
        <dbReference type="Proteomes" id="UP000258309"/>
    </source>
</evidence>
<evidence type="ECO:0000256" key="1">
    <source>
        <dbReference type="ARBA" id="ARBA00007133"/>
    </source>
</evidence>
<feature type="region of interest" description="Disordered" evidence="3">
    <location>
        <begin position="117"/>
        <end position="225"/>
    </location>
</feature>
<dbReference type="Pfam" id="PF06320">
    <property type="entry name" value="GCN5L1"/>
    <property type="match status" value="1"/>
</dbReference>
<dbReference type="STRING" id="5539.A0A3E2H4A4"/>
<feature type="compositionally biased region" description="Low complexity" evidence="3">
    <location>
        <begin position="1"/>
        <end position="16"/>
    </location>
</feature>
<feature type="compositionally biased region" description="Low complexity" evidence="3">
    <location>
        <begin position="210"/>
        <end position="225"/>
    </location>
</feature>
<dbReference type="AlphaFoldDB" id="A0A3E2H4A4"/>
<dbReference type="PANTHER" id="PTHR13073:SF0">
    <property type="entry name" value="BIOGENESIS OF LYSOSOME-RELATED ORGANELLES COMPLEX 1 SUBUNIT 1"/>
    <property type="match status" value="1"/>
</dbReference>
<evidence type="ECO:0000256" key="3">
    <source>
        <dbReference type="SAM" id="MobiDB-lite"/>
    </source>
</evidence>
<keyword evidence="5" id="KW-1185">Reference proteome</keyword>
<proteinExistence type="inferred from homology"/>
<dbReference type="Proteomes" id="UP000258309">
    <property type="component" value="Unassembled WGS sequence"/>
</dbReference>
<dbReference type="PANTHER" id="PTHR13073">
    <property type="entry name" value="BLOC-1 COMPLEX SUBUNIT 1"/>
    <property type="match status" value="1"/>
</dbReference>
<protein>
    <recommendedName>
        <fullName evidence="2">Biogenesis of lysosome-related organelles complex 1 subunit 1</fullName>
    </recommendedName>
</protein>
<feature type="compositionally biased region" description="Acidic residues" evidence="3">
    <location>
        <begin position="119"/>
        <end position="137"/>
    </location>
</feature>
<dbReference type="OMA" id="HTNSKAL"/>
<evidence type="ECO:0000256" key="2">
    <source>
        <dbReference type="ARBA" id="ARBA00019577"/>
    </source>
</evidence>
<feature type="region of interest" description="Disordered" evidence="3">
    <location>
        <begin position="1"/>
        <end position="26"/>
    </location>
</feature>
<name>A0A3E2H4A4_SCYLI</name>
<feature type="compositionally biased region" description="Basic and acidic residues" evidence="3">
    <location>
        <begin position="161"/>
        <end position="170"/>
    </location>
</feature>
<dbReference type="InterPro" id="IPR009395">
    <property type="entry name" value="BLOC1S1"/>
</dbReference>
<dbReference type="OrthoDB" id="20018at2759"/>
<sequence length="225" mass="23593">MASSSSQPTSPRSPVPESARQVAEARAALEASMSNIGSSLDANLRSRAQNLHANSAVLDKQQKDLVKATDGLRKETERLKKLAAEGGRKVKELGDVQNWAEMLERDFLVVEETLRLVEEGSEGDSEWSTETESDTDEEHGGEHDAGHDSVPAADAPVPHAGETDTPRDQDGDTAMGGTSQLDGEGKNSEVAQPHAESQEITGGSATTTNVSSLEVSGSASASIGS</sequence>
<feature type="non-terminal residue" evidence="4">
    <location>
        <position position="1"/>
    </location>
</feature>